<dbReference type="PANTHER" id="PTHR31623:SF53">
    <property type="entry name" value="STEMMADENINE O-ACETYLTRANSFERASE-LIKE"/>
    <property type="match status" value="1"/>
</dbReference>
<dbReference type="AlphaFoldDB" id="B9RAL9"/>
<accession>B9RAL9</accession>
<dbReference type="Proteomes" id="UP000008311">
    <property type="component" value="Unassembled WGS sequence"/>
</dbReference>
<dbReference type="PANTHER" id="PTHR31623">
    <property type="entry name" value="F21J9.9"/>
    <property type="match status" value="1"/>
</dbReference>
<dbReference type="OrthoDB" id="1932220at2759"/>
<keyword evidence="2 4" id="KW-0808">Transferase</keyword>
<dbReference type="EC" id="2.3.1.150" evidence="4"/>
<keyword evidence="3 4" id="KW-0012">Acyltransferase</keyword>
<dbReference type="InParanoid" id="B9RAL9"/>
<evidence type="ECO:0000313" key="4">
    <source>
        <dbReference type="EMBL" id="EEF51846.1"/>
    </source>
</evidence>
<sequence>MNSVNVLVTSRETIKPSSPTPQTLKCFKLSLLDQLSPAAYVPMIIYYASNSELDEVKNQERLDLLKKSLSRTLTQFYPLAGRVKENLFIECNDQGVDFFEARVNCPLSEILRRPEADVLNQFLPHEYHVPAASSMEFQVAIQVNTFTCGGIAIGTSISHKLVDGITFTCFMNNWASIARGSDEHSPPVFVGPHFFPPKDLSGLFPVLDIPQAKNITKRFLFDLSKVASLRERVFGGSGSNAPSRVEIVSALIWKYAMDASSRAKPSSGCNKSPSFLTQTVNLRARMNPPLPDSAAGNFIWLIIAPAPSDFKKIELHELVYQVQNSFKNFNSEFVKKIQGEAGLLVLGETLDQIGELVSRNVDIYRFTSLRKFQLYEADFGWGVPAWVSSAGLAFKNVVVLIETRDADRIEAWITLEEEVMAIFEHNQELLSFDSTTQSSFLNSNL</sequence>
<dbReference type="Gene3D" id="3.30.559.10">
    <property type="entry name" value="Chloramphenicol acetyltransferase-like domain"/>
    <property type="match status" value="2"/>
</dbReference>
<reference evidence="5" key="1">
    <citation type="journal article" date="2010" name="Nat. Biotechnol.">
        <title>Draft genome sequence of the oilseed species Ricinus communis.</title>
        <authorList>
            <person name="Chan A.P."/>
            <person name="Crabtree J."/>
            <person name="Zhao Q."/>
            <person name="Lorenzi H."/>
            <person name="Orvis J."/>
            <person name="Puiu D."/>
            <person name="Melake-Berhan A."/>
            <person name="Jones K.M."/>
            <person name="Redman J."/>
            <person name="Chen G."/>
            <person name="Cahoon E.B."/>
            <person name="Gedil M."/>
            <person name="Stanke M."/>
            <person name="Haas B.J."/>
            <person name="Wortman J.R."/>
            <person name="Fraser-Liggett C.M."/>
            <person name="Ravel J."/>
            <person name="Rabinowicz P.D."/>
        </authorList>
    </citation>
    <scope>NUCLEOTIDE SEQUENCE [LARGE SCALE GENOMIC DNA]</scope>
    <source>
        <strain evidence="5">cv. Hale</strain>
    </source>
</reference>
<dbReference type="EMBL" id="EQ973773">
    <property type="protein sequence ID" value="EEF51846.1"/>
    <property type="molecule type" value="Genomic_DNA"/>
</dbReference>
<name>B9RAL9_RICCO</name>
<protein>
    <submittedName>
        <fullName evidence="4">Anthranilate N-benzoyltransferase protein, putative</fullName>
        <ecNumber evidence="4">2.3.1.150</ecNumber>
    </submittedName>
</protein>
<proteinExistence type="inferred from homology"/>
<comment type="similarity">
    <text evidence="1">Belongs to the plant acyltransferase family.</text>
</comment>
<dbReference type="GO" id="GO:0047180">
    <property type="term" value="F:salutaridinol 7-O-acetyltransferase activity"/>
    <property type="evidence" value="ECO:0007669"/>
    <property type="project" value="UniProtKB-EC"/>
</dbReference>
<gene>
    <name evidence="4" type="ORF">RCOM_1507290</name>
</gene>
<organism evidence="4 5">
    <name type="scientific">Ricinus communis</name>
    <name type="common">Castor bean</name>
    <dbReference type="NCBI Taxonomy" id="3988"/>
    <lineage>
        <taxon>Eukaryota</taxon>
        <taxon>Viridiplantae</taxon>
        <taxon>Streptophyta</taxon>
        <taxon>Embryophyta</taxon>
        <taxon>Tracheophyta</taxon>
        <taxon>Spermatophyta</taxon>
        <taxon>Magnoliopsida</taxon>
        <taxon>eudicotyledons</taxon>
        <taxon>Gunneridae</taxon>
        <taxon>Pentapetalae</taxon>
        <taxon>rosids</taxon>
        <taxon>fabids</taxon>
        <taxon>Malpighiales</taxon>
        <taxon>Euphorbiaceae</taxon>
        <taxon>Acalyphoideae</taxon>
        <taxon>Acalypheae</taxon>
        <taxon>Ricinus</taxon>
    </lineage>
</organism>
<evidence type="ECO:0000256" key="2">
    <source>
        <dbReference type="ARBA" id="ARBA00022679"/>
    </source>
</evidence>
<evidence type="ECO:0000313" key="5">
    <source>
        <dbReference type="Proteomes" id="UP000008311"/>
    </source>
</evidence>
<dbReference type="Pfam" id="PF02458">
    <property type="entry name" value="Transferase"/>
    <property type="match status" value="1"/>
</dbReference>
<dbReference type="OMA" id="WAEITRG"/>
<dbReference type="InterPro" id="IPR023213">
    <property type="entry name" value="CAT-like_dom_sf"/>
</dbReference>
<evidence type="ECO:0000256" key="1">
    <source>
        <dbReference type="ARBA" id="ARBA00009861"/>
    </source>
</evidence>
<keyword evidence="5" id="KW-1185">Reference proteome</keyword>
<evidence type="ECO:0000256" key="3">
    <source>
        <dbReference type="ARBA" id="ARBA00023315"/>
    </source>
</evidence>